<evidence type="ECO:0000256" key="3">
    <source>
        <dbReference type="ARBA" id="ARBA00023163"/>
    </source>
</evidence>
<dbReference type="RefSeq" id="WP_219500208.1">
    <property type="nucleotide sequence ID" value="NZ_JAHXDN010000002.1"/>
</dbReference>
<dbReference type="PANTHER" id="PTHR47506:SF1">
    <property type="entry name" value="HTH-TYPE TRANSCRIPTIONAL REGULATOR YJDC"/>
    <property type="match status" value="1"/>
</dbReference>
<keyword evidence="2 4" id="KW-0238">DNA-binding</keyword>
<evidence type="ECO:0000259" key="6">
    <source>
        <dbReference type="PROSITE" id="PS51702"/>
    </source>
</evidence>
<evidence type="ECO:0000256" key="1">
    <source>
        <dbReference type="ARBA" id="ARBA00023015"/>
    </source>
</evidence>
<sequence length="188" mass="20508">MPTDTRTALLNAAERAARTRGIDGFSYADLEKDVGIRKASIHYHFATKAALALALMQRYRVTLERACARIDETCATGGDRLRAVIDVYRQALHGGKSLCLCVSFSTTRASLPPEVIAEVGRFRRMMVGWLETVFETGKKDGTISATEIPALEAAATLSLLEGAQLAARAGEDMALFEEALHLLIRRVP</sequence>
<proteinExistence type="predicted"/>
<dbReference type="Pfam" id="PF00440">
    <property type="entry name" value="TetR_N"/>
    <property type="match status" value="1"/>
</dbReference>
<accession>A0A9X1JZP4</accession>
<protein>
    <submittedName>
        <fullName evidence="7">TetR/AcrR family transcriptional regulator</fullName>
    </submittedName>
</protein>
<dbReference type="GO" id="GO:0003677">
    <property type="term" value="F:DNA binding"/>
    <property type="evidence" value="ECO:0007669"/>
    <property type="project" value="UniProtKB-UniRule"/>
</dbReference>
<dbReference type="AlphaFoldDB" id="A0A9X1JZP4"/>
<dbReference type="PROSITE" id="PS51702">
    <property type="entry name" value="HTH_MU"/>
    <property type="match status" value="1"/>
</dbReference>
<evidence type="ECO:0000259" key="5">
    <source>
        <dbReference type="PROSITE" id="PS50977"/>
    </source>
</evidence>
<gene>
    <name evidence="7" type="ORF">KX928_06260</name>
</gene>
<dbReference type="InterPro" id="IPR003314">
    <property type="entry name" value="Mu-type_HTH"/>
</dbReference>
<evidence type="ECO:0000256" key="2">
    <source>
        <dbReference type="ARBA" id="ARBA00023125"/>
    </source>
</evidence>
<comment type="caution">
    <text evidence="7">The sequence shown here is derived from an EMBL/GenBank/DDBJ whole genome shotgun (WGS) entry which is preliminary data.</text>
</comment>
<evidence type="ECO:0000313" key="7">
    <source>
        <dbReference type="EMBL" id="MBW4707384.1"/>
    </source>
</evidence>
<keyword evidence="1" id="KW-0805">Transcription regulation</keyword>
<keyword evidence="8" id="KW-1185">Reference proteome</keyword>
<evidence type="ECO:0000313" key="8">
    <source>
        <dbReference type="Proteomes" id="UP001138661"/>
    </source>
</evidence>
<feature type="DNA-binding region" description="H-T-H motif" evidence="4">
    <location>
        <begin position="26"/>
        <end position="45"/>
    </location>
</feature>
<dbReference type="PROSITE" id="PS50977">
    <property type="entry name" value="HTH_TETR_2"/>
    <property type="match status" value="1"/>
</dbReference>
<organism evidence="7 8">
    <name type="scientific">Roseobacter insulae</name>
    <dbReference type="NCBI Taxonomy" id="2859783"/>
    <lineage>
        <taxon>Bacteria</taxon>
        <taxon>Pseudomonadati</taxon>
        <taxon>Pseudomonadota</taxon>
        <taxon>Alphaproteobacteria</taxon>
        <taxon>Rhodobacterales</taxon>
        <taxon>Roseobacteraceae</taxon>
        <taxon>Roseobacter</taxon>
    </lineage>
</organism>
<feature type="domain" description="HTH Mu-type" evidence="6">
    <location>
        <begin position="1"/>
        <end position="17"/>
    </location>
</feature>
<dbReference type="Proteomes" id="UP001138661">
    <property type="component" value="Unassembled WGS sequence"/>
</dbReference>
<dbReference type="InterPro" id="IPR001647">
    <property type="entry name" value="HTH_TetR"/>
</dbReference>
<dbReference type="PANTHER" id="PTHR47506">
    <property type="entry name" value="TRANSCRIPTIONAL REGULATORY PROTEIN"/>
    <property type="match status" value="1"/>
</dbReference>
<feature type="domain" description="HTH tetR-type" evidence="5">
    <location>
        <begin position="3"/>
        <end position="63"/>
    </location>
</feature>
<dbReference type="EMBL" id="JAHXDN010000002">
    <property type="protein sequence ID" value="MBW4707384.1"/>
    <property type="molecule type" value="Genomic_DNA"/>
</dbReference>
<name>A0A9X1JZP4_9RHOB</name>
<evidence type="ECO:0000256" key="4">
    <source>
        <dbReference type="PROSITE-ProRule" id="PRU00335"/>
    </source>
</evidence>
<keyword evidence="3" id="KW-0804">Transcription</keyword>
<reference evidence="7" key="1">
    <citation type="submission" date="2021-07" db="EMBL/GenBank/DDBJ databases">
        <title>Roseobacter insulae sp. nov., isolated from a tidal flat.</title>
        <authorList>
            <person name="Park S."/>
            <person name="Yoon J.-H."/>
        </authorList>
    </citation>
    <scope>NUCLEOTIDE SEQUENCE</scope>
    <source>
        <strain evidence="7">YSTF-M11</strain>
    </source>
</reference>